<protein>
    <submittedName>
        <fullName evidence="1">Uncharacterized protein</fullName>
    </submittedName>
</protein>
<reference evidence="1 2" key="2">
    <citation type="submission" date="2024-11" db="EMBL/GenBank/DDBJ databases">
        <title>Using genomics to understand microbial adaptation to soil warming.</title>
        <authorList>
            <person name="Deangelis K.M. PhD."/>
        </authorList>
    </citation>
    <scope>NUCLEOTIDE SEQUENCE [LARGE SCALE GENOMIC DNA]</scope>
    <source>
        <strain evidence="1 2">GAS97</strain>
    </source>
</reference>
<evidence type="ECO:0000313" key="2">
    <source>
        <dbReference type="Proteomes" id="UP001620514"/>
    </source>
</evidence>
<reference evidence="1 2" key="1">
    <citation type="submission" date="2024-10" db="EMBL/GenBank/DDBJ databases">
        <authorList>
            <person name="Deangelis K."/>
            <person name="Huntemann M."/>
            <person name="Clum A."/>
            <person name="Wang J."/>
            <person name="Palaniappan K."/>
            <person name="Ritter S."/>
            <person name="Chen I.-M."/>
            <person name="Stamatis D."/>
            <person name="Reddy T."/>
            <person name="O'Malley R."/>
            <person name="Daum C."/>
            <person name="Ng V."/>
            <person name="Ivanova N."/>
            <person name="Kyrpides N."/>
            <person name="Woyke T."/>
        </authorList>
    </citation>
    <scope>NUCLEOTIDE SEQUENCE [LARGE SCALE GENOMIC DNA]</scope>
    <source>
        <strain evidence="1 2">GAS97</strain>
    </source>
</reference>
<keyword evidence="2" id="KW-1185">Reference proteome</keyword>
<dbReference type="RefSeq" id="WP_404612506.1">
    <property type="nucleotide sequence ID" value="NZ_JBIYDN010000032.1"/>
</dbReference>
<dbReference type="EMBL" id="JBIYDN010000032">
    <property type="protein sequence ID" value="MFK4447130.1"/>
    <property type="molecule type" value="Genomic_DNA"/>
</dbReference>
<evidence type="ECO:0000313" key="1">
    <source>
        <dbReference type="EMBL" id="MFK4447130.1"/>
    </source>
</evidence>
<accession>A0ABW8MX07</accession>
<comment type="caution">
    <text evidence="1">The sequence shown here is derived from an EMBL/GenBank/DDBJ whole genome shotgun (WGS) entry which is preliminary data.</text>
</comment>
<dbReference type="Proteomes" id="UP001620514">
    <property type="component" value="Unassembled WGS sequence"/>
</dbReference>
<organism evidence="1 2">
    <name type="scientific">Caballeronia udeis</name>
    <dbReference type="NCBI Taxonomy" id="1232866"/>
    <lineage>
        <taxon>Bacteria</taxon>
        <taxon>Pseudomonadati</taxon>
        <taxon>Pseudomonadota</taxon>
        <taxon>Betaproteobacteria</taxon>
        <taxon>Burkholderiales</taxon>
        <taxon>Burkholderiaceae</taxon>
        <taxon>Caballeronia</taxon>
    </lineage>
</organism>
<proteinExistence type="predicted"/>
<name>A0ABW8MX07_9BURK</name>
<sequence>MSNNSVGAPRCIYCGESKDLANSHVISEFIRNKLFGQDSRKSNRYDFKSKRANGVRSAAANVKIIATQSLPTAPLMCIECDSHFGGTIEAEVSRLIDNSGIAQKPNLIYTSLNLTRAPHEETLLGRDAPCGYSVFDSCPIENLTLLGHFARLTCWRAMHAMARSGISEVEKFIKSPLGAAADMNARNLLDSKDRTILDHAELLLPDKELLLDTLGGNTSWSSYGWYWSHDNALGKAVVVWCSHWVAVWVPAAFVTSMDLPGFITHSLIDSRAALKQSISNLSLTP</sequence>
<gene>
    <name evidence="1" type="ORF">ABH943_007163</name>
</gene>